<evidence type="ECO:0000256" key="5">
    <source>
        <dbReference type="ARBA" id="ARBA00023163"/>
    </source>
</evidence>
<feature type="domain" description="RNA polymerase sigma-70 region 2" evidence="7">
    <location>
        <begin position="29"/>
        <end position="97"/>
    </location>
</feature>
<dbReference type="PANTHER" id="PTHR43133">
    <property type="entry name" value="RNA POLYMERASE ECF-TYPE SIGMA FACTO"/>
    <property type="match status" value="1"/>
</dbReference>
<dbReference type="PANTHER" id="PTHR43133:SF8">
    <property type="entry name" value="RNA POLYMERASE SIGMA FACTOR HI_1459-RELATED"/>
    <property type="match status" value="1"/>
</dbReference>
<dbReference type="Proteomes" id="UP000184510">
    <property type="component" value="Unassembled WGS sequence"/>
</dbReference>
<evidence type="ECO:0000256" key="2">
    <source>
        <dbReference type="ARBA" id="ARBA00023015"/>
    </source>
</evidence>
<evidence type="ECO:0000259" key="8">
    <source>
        <dbReference type="Pfam" id="PF04545"/>
    </source>
</evidence>
<evidence type="ECO:0000256" key="6">
    <source>
        <dbReference type="SAM" id="MobiDB-lite"/>
    </source>
</evidence>
<evidence type="ECO:0000256" key="3">
    <source>
        <dbReference type="ARBA" id="ARBA00023082"/>
    </source>
</evidence>
<feature type="region of interest" description="Disordered" evidence="6">
    <location>
        <begin position="98"/>
        <end position="122"/>
    </location>
</feature>
<dbReference type="AlphaFoldDB" id="A0A1M6P259"/>
<keyword evidence="5" id="KW-0804">Transcription</keyword>
<dbReference type="InParanoid" id="A0A1M6P259"/>
<dbReference type="EMBL" id="FQYR01000005">
    <property type="protein sequence ID" value="SHK01952.1"/>
    <property type="molecule type" value="Genomic_DNA"/>
</dbReference>
<dbReference type="RefSeq" id="WP_143184607.1">
    <property type="nucleotide sequence ID" value="NZ_FQYR01000005.1"/>
</dbReference>
<gene>
    <name evidence="9" type="ORF">SAMN02745181_3050</name>
</gene>
<dbReference type="GO" id="GO:0003677">
    <property type="term" value="F:DNA binding"/>
    <property type="evidence" value="ECO:0007669"/>
    <property type="project" value="UniProtKB-KW"/>
</dbReference>
<evidence type="ECO:0000313" key="9">
    <source>
        <dbReference type="EMBL" id="SHK01952.1"/>
    </source>
</evidence>
<dbReference type="Gene3D" id="1.10.10.10">
    <property type="entry name" value="Winged helix-like DNA-binding domain superfamily/Winged helix DNA-binding domain"/>
    <property type="match status" value="1"/>
</dbReference>
<keyword evidence="10" id="KW-1185">Reference proteome</keyword>
<dbReference type="SUPFAM" id="SSF88659">
    <property type="entry name" value="Sigma3 and sigma4 domains of RNA polymerase sigma factors"/>
    <property type="match status" value="1"/>
</dbReference>
<feature type="compositionally biased region" description="Basic and acidic residues" evidence="6">
    <location>
        <begin position="98"/>
        <end position="115"/>
    </location>
</feature>
<comment type="similarity">
    <text evidence="1">Belongs to the sigma-70 factor family. ECF subfamily.</text>
</comment>
<dbReference type="InterPro" id="IPR036388">
    <property type="entry name" value="WH-like_DNA-bd_sf"/>
</dbReference>
<keyword evidence="2" id="KW-0805">Transcription regulation</keyword>
<evidence type="ECO:0000313" key="10">
    <source>
        <dbReference type="Proteomes" id="UP000184510"/>
    </source>
</evidence>
<dbReference type="GO" id="GO:0016987">
    <property type="term" value="F:sigma factor activity"/>
    <property type="evidence" value="ECO:0007669"/>
    <property type="project" value="UniProtKB-KW"/>
</dbReference>
<dbReference type="InterPro" id="IPR013324">
    <property type="entry name" value="RNA_pol_sigma_r3/r4-like"/>
</dbReference>
<dbReference type="STRING" id="1123071.SAMN02745181_3050"/>
<dbReference type="SUPFAM" id="SSF88946">
    <property type="entry name" value="Sigma2 domain of RNA polymerase sigma factors"/>
    <property type="match status" value="1"/>
</dbReference>
<reference evidence="9 10" key="1">
    <citation type="submission" date="2016-11" db="EMBL/GenBank/DDBJ databases">
        <authorList>
            <person name="Jaros S."/>
            <person name="Januszkiewicz K."/>
            <person name="Wedrychowicz H."/>
        </authorList>
    </citation>
    <scope>NUCLEOTIDE SEQUENCE [LARGE SCALE GENOMIC DNA]</scope>
    <source>
        <strain evidence="9 10">DSM 18772</strain>
    </source>
</reference>
<keyword evidence="3" id="KW-0731">Sigma factor</keyword>
<accession>A0A1M6P259</accession>
<evidence type="ECO:0000259" key="7">
    <source>
        <dbReference type="Pfam" id="PF04542"/>
    </source>
</evidence>
<dbReference type="Gene3D" id="1.10.1740.10">
    <property type="match status" value="1"/>
</dbReference>
<protein>
    <submittedName>
        <fullName evidence="9">RNA polymerase sigma-70 factor, ECF subfamily</fullName>
    </submittedName>
</protein>
<feature type="domain" description="RNA polymerase sigma-70 region 4" evidence="8">
    <location>
        <begin position="138"/>
        <end position="186"/>
    </location>
</feature>
<dbReference type="Pfam" id="PF04542">
    <property type="entry name" value="Sigma70_r2"/>
    <property type="match status" value="1"/>
</dbReference>
<dbReference type="InterPro" id="IPR013325">
    <property type="entry name" value="RNA_pol_sigma_r2"/>
</dbReference>
<dbReference type="InterPro" id="IPR007627">
    <property type="entry name" value="RNA_pol_sigma70_r2"/>
</dbReference>
<dbReference type="InterPro" id="IPR014284">
    <property type="entry name" value="RNA_pol_sigma-70_dom"/>
</dbReference>
<proteinExistence type="inferred from homology"/>
<dbReference type="OrthoDB" id="196856at2"/>
<dbReference type="Pfam" id="PF04545">
    <property type="entry name" value="Sigma70_r4"/>
    <property type="match status" value="1"/>
</dbReference>
<dbReference type="InterPro" id="IPR007630">
    <property type="entry name" value="RNA_pol_sigma70_r4"/>
</dbReference>
<evidence type="ECO:0000256" key="4">
    <source>
        <dbReference type="ARBA" id="ARBA00023125"/>
    </source>
</evidence>
<dbReference type="NCBIfam" id="TIGR02937">
    <property type="entry name" value="sigma70-ECF"/>
    <property type="match status" value="1"/>
</dbReference>
<sequence>MSENEPFMTSATATAQNTANELSWGAWLTEHGSKLLLFARQQTRSLADAEDVLQDSLVKLAGKVADGTFDGGQAAWLPYLYTTIRRCAIDLGRKDDRRSKREEKVEIEKHRETGGKTDPWFESDAADDEMRGYLEMGLKELPQKFAEVIVMKVWGDRTFAEIGEALDISQNTAASRYRYGLEALRKHLAGARRSGDISI</sequence>
<dbReference type="InterPro" id="IPR039425">
    <property type="entry name" value="RNA_pol_sigma-70-like"/>
</dbReference>
<organism evidence="9 10">
    <name type="scientific">Rubritalea squalenifaciens DSM 18772</name>
    <dbReference type="NCBI Taxonomy" id="1123071"/>
    <lineage>
        <taxon>Bacteria</taxon>
        <taxon>Pseudomonadati</taxon>
        <taxon>Verrucomicrobiota</taxon>
        <taxon>Verrucomicrobiia</taxon>
        <taxon>Verrucomicrobiales</taxon>
        <taxon>Rubritaleaceae</taxon>
        <taxon>Rubritalea</taxon>
    </lineage>
</organism>
<keyword evidence="4" id="KW-0238">DNA-binding</keyword>
<name>A0A1M6P259_9BACT</name>
<dbReference type="GO" id="GO:0006352">
    <property type="term" value="P:DNA-templated transcription initiation"/>
    <property type="evidence" value="ECO:0007669"/>
    <property type="project" value="InterPro"/>
</dbReference>
<evidence type="ECO:0000256" key="1">
    <source>
        <dbReference type="ARBA" id="ARBA00010641"/>
    </source>
</evidence>